<dbReference type="Pfam" id="PF26130">
    <property type="entry name" value="PB1-like"/>
    <property type="match status" value="1"/>
</dbReference>
<feature type="non-terminal residue" evidence="2">
    <location>
        <position position="1"/>
    </location>
</feature>
<feature type="domain" description="PB1-like" evidence="1">
    <location>
        <begin position="81"/>
        <end position="154"/>
    </location>
</feature>
<reference evidence="2" key="1">
    <citation type="submission" date="2019-12" db="EMBL/GenBank/DDBJ databases">
        <authorList>
            <person name="Scholes J."/>
        </authorList>
    </citation>
    <scope>NUCLEOTIDE SEQUENCE</scope>
</reference>
<organism evidence="2 3">
    <name type="scientific">Striga hermonthica</name>
    <name type="common">Purple witchweed</name>
    <name type="synonym">Buchnera hermonthica</name>
    <dbReference type="NCBI Taxonomy" id="68872"/>
    <lineage>
        <taxon>Eukaryota</taxon>
        <taxon>Viridiplantae</taxon>
        <taxon>Streptophyta</taxon>
        <taxon>Embryophyta</taxon>
        <taxon>Tracheophyta</taxon>
        <taxon>Spermatophyta</taxon>
        <taxon>Magnoliopsida</taxon>
        <taxon>eudicotyledons</taxon>
        <taxon>Gunneridae</taxon>
        <taxon>Pentapetalae</taxon>
        <taxon>asterids</taxon>
        <taxon>lamiids</taxon>
        <taxon>Lamiales</taxon>
        <taxon>Orobanchaceae</taxon>
        <taxon>Buchnereae</taxon>
        <taxon>Striga</taxon>
    </lineage>
</organism>
<evidence type="ECO:0000259" key="1">
    <source>
        <dbReference type="Pfam" id="PF26130"/>
    </source>
</evidence>
<evidence type="ECO:0000313" key="3">
    <source>
        <dbReference type="Proteomes" id="UP001153555"/>
    </source>
</evidence>
<protein>
    <recommendedName>
        <fullName evidence="1">PB1-like domain-containing protein</fullName>
    </recommendedName>
</protein>
<evidence type="ECO:0000313" key="2">
    <source>
        <dbReference type="EMBL" id="CAA0823065.1"/>
    </source>
</evidence>
<dbReference type="EMBL" id="CACSLK010024531">
    <property type="protein sequence ID" value="CAA0823065.1"/>
    <property type="molecule type" value="Genomic_DNA"/>
</dbReference>
<dbReference type="Proteomes" id="UP001153555">
    <property type="component" value="Unassembled WGS sequence"/>
</dbReference>
<accession>A0A9N7RBT1</accession>
<dbReference type="AlphaFoldDB" id="A0A9N7RBT1"/>
<name>A0A9N7RBT1_STRHE</name>
<dbReference type="OrthoDB" id="912669at2759"/>
<comment type="caution">
    <text evidence="2">The sequence shown here is derived from an EMBL/GenBank/DDBJ whole genome shotgun (WGS) entry which is preliminary data.</text>
</comment>
<sequence>LSYSNFLRINGFFNLTHYIYASFRLITDILPQVRSNLCVRVLTQGRFAGHRNSELVGVRRDYVFNRVQHTRHTITKITNNDFFMLFINHKGRFVTLEGHEYYYGDFVATVTGLDADRLGYFNIEDQIKKLGYENWGRICYKHRTTHEFQDIKDDA</sequence>
<keyword evidence="3" id="KW-1185">Reference proteome</keyword>
<feature type="non-terminal residue" evidence="2">
    <location>
        <position position="155"/>
    </location>
</feature>
<gene>
    <name evidence="2" type="ORF">SHERM_20252</name>
</gene>
<dbReference type="InterPro" id="IPR058594">
    <property type="entry name" value="PB1-like_dom_pln"/>
</dbReference>
<proteinExistence type="predicted"/>